<comment type="caution">
    <text evidence="2">The sequence shown here is derived from an EMBL/GenBank/DDBJ whole genome shotgun (WGS) entry which is preliminary data.</text>
</comment>
<evidence type="ECO:0000313" key="3">
    <source>
        <dbReference type="Proteomes" id="UP000238042"/>
    </source>
</evidence>
<protein>
    <recommendedName>
        <fullName evidence="4">Lipoprotein</fullName>
    </recommendedName>
</protein>
<dbReference type="Proteomes" id="UP000238042">
    <property type="component" value="Unassembled WGS sequence"/>
</dbReference>
<gene>
    <name evidence="2" type="ORF">C4S77_05060</name>
</gene>
<dbReference type="OrthoDB" id="1376788at2"/>
<proteinExistence type="predicted"/>
<dbReference type="PROSITE" id="PS51257">
    <property type="entry name" value="PROKAR_LIPOPROTEIN"/>
    <property type="match status" value="1"/>
</dbReference>
<name>A0A2S8AEJ1_9FLAO</name>
<organism evidence="2 3">
    <name type="scientific">Apibacter adventoris</name>
    <dbReference type="NCBI Taxonomy" id="1679466"/>
    <lineage>
        <taxon>Bacteria</taxon>
        <taxon>Pseudomonadati</taxon>
        <taxon>Bacteroidota</taxon>
        <taxon>Flavobacteriia</taxon>
        <taxon>Flavobacteriales</taxon>
        <taxon>Weeksellaceae</taxon>
        <taxon>Apibacter</taxon>
    </lineage>
</organism>
<keyword evidence="3" id="KW-1185">Reference proteome</keyword>
<dbReference type="RefSeq" id="WP_105246538.1">
    <property type="nucleotide sequence ID" value="NZ_PSZM01000035.1"/>
</dbReference>
<feature type="chain" id="PRO_5015639884" description="Lipoprotein" evidence="1">
    <location>
        <begin position="20"/>
        <end position="155"/>
    </location>
</feature>
<evidence type="ECO:0000313" key="2">
    <source>
        <dbReference type="EMBL" id="PQL93347.1"/>
    </source>
</evidence>
<reference evidence="2 3" key="1">
    <citation type="submission" date="2018-02" db="EMBL/GenBank/DDBJ databases">
        <title>Genome sequences of Apibacter spp., gut symbionts of Asian honey bees.</title>
        <authorList>
            <person name="Kwong W.K."/>
            <person name="Steele M.I."/>
            <person name="Moran N.A."/>
        </authorList>
    </citation>
    <scope>NUCLEOTIDE SEQUENCE [LARGE SCALE GENOMIC DNA]</scope>
    <source>
        <strain evidence="3">wkB301</strain>
    </source>
</reference>
<dbReference type="AlphaFoldDB" id="A0A2S8AEJ1"/>
<feature type="signal peptide" evidence="1">
    <location>
        <begin position="1"/>
        <end position="19"/>
    </location>
</feature>
<keyword evidence="1" id="KW-0732">Signal</keyword>
<accession>A0A2S8AEJ1</accession>
<evidence type="ECO:0008006" key="4">
    <source>
        <dbReference type="Google" id="ProtNLM"/>
    </source>
</evidence>
<evidence type="ECO:0000256" key="1">
    <source>
        <dbReference type="SAM" id="SignalP"/>
    </source>
</evidence>
<sequence>MRLSFLRLLILLLLLTACTKNKRNITDFQQLKINIIKGNITSYEELSTKYFESNYLDMLPYSLMMANKYHYPRAYYDVYEILMVSGGCVEDHNLNCLDDLTKELALDYLKLAIEKSDKTASEIFLEYYNKGKSYPIKEFYENEALVEKAKINMKK</sequence>
<dbReference type="EMBL" id="PSZM01000035">
    <property type="protein sequence ID" value="PQL93347.1"/>
    <property type="molecule type" value="Genomic_DNA"/>
</dbReference>